<dbReference type="RefSeq" id="WP_232403128.1">
    <property type="nucleotide sequence ID" value="NZ_CP102173.1"/>
</dbReference>
<dbReference type="PANTHER" id="PTHR38441:SF1">
    <property type="entry name" value="MEMBRANE PROTEIN"/>
    <property type="match status" value="1"/>
</dbReference>
<name>A0ABY5MB59_9ACTN</name>
<feature type="transmembrane region" description="Helical" evidence="1">
    <location>
        <begin position="70"/>
        <end position="92"/>
    </location>
</feature>
<dbReference type="Proteomes" id="UP001316184">
    <property type="component" value="Chromosome"/>
</dbReference>
<feature type="transmembrane region" description="Helical" evidence="1">
    <location>
        <begin position="29"/>
        <end position="50"/>
    </location>
</feature>
<keyword evidence="1" id="KW-0472">Membrane</keyword>
<organism evidence="2 3">
    <name type="scientific">Aeromicrobium wangtongii</name>
    <dbReference type="NCBI Taxonomy" id="2969247"/>
    <lineage>
        <taxon>Bacteria</taxon>
        <taxon>Bacillati</taxon>
        <taxon>Actinomycetota</taxon>
        <taxon>Actinomycetes</taxon>
        <taxon>Propionibacteriales</taxon>
        <taxon>Nocardioidaceae</taxon>
        <taxon>Aeromicrobium</taxon>
    </lineage>
</organism>
<reference evidence="2 3" key="1">
    <citation type="submission" date="2022-08" db="EMBL/GenBank/DDBJ databases">
        <title>novel species in genus Aeromicrobium.</title>
        <authorList>
            <person name="Ye L."/>
        </authorList>
    </citation>
    <scope>NUCLEOTIDE SEQUENCE [LARGE SCALE GENOMIC DNA]</scope>
    <source>
        <strain evidence="3">zg-Y1379</strain>
    </source>
</reference>
<proteinExistence type="predicted"/>
<keyword evidence="1" id="KW-1133">Transmembrane helix</keyword>
<evidence type="ECO:0000313" key="3">
    <source>
        <dbReference type="Proteomes" id="UP001316184"/>
    </source>
</evidence>
<evidence type="ECO:0000313" key="2">
    <source>
        <dbReference type="EMBL" id="UUP13977.1"/>
    </source>
</evidence>
<dbReference type="InterPro" id="IPR007436">
    <property type="entry name" value="DUF485"/>
</dbReference>
<dbReference type="Pfam" id="PF04341">
    <property type="entry name" value="DUF485"/>
    <property type="match status" value="1"/>
</dbReference>
<keyword evidence="3" id="KW-1185">Reference proteome</keyword>
<protein>
    <submittedName>
        <fullName evidence="2">DUF485 domain-containing protein</fullName>
    </submittedName>
</protein>
<sequence>MSEKISVEAHEAYQRIHASEDFAQLKKSYFGFVVPLTIAFMAWYLLYVLLSNYAGGFMGHVLFGNINVALVFGLLQFVTTFGIAIWYALFAARRMDPIADRLRDEYEQEIER</sequence>
<evidence type="ECO:0000256" key="1">
    <source>
        <dbReference type="SAM" id="Phobius"/>
    </source>
</evidence>
<keyword evidence="1" id="KW-0812">Transmembrane</keyword>
<dbReference type="EMBL" id="CP102173">
    <property type="protein sequence ID" value="UUP13977.1"/>
    <property type="molecule type" value="Genomic_DNA"/>
</dbReference>
<accession>A0ABY5MB59</accession>
<gene>
    <name evidence="2" type="ORF">NQV15_01315</name>
</gene>
<dbReference type="PANTHER" id="PTHR38441">
    <property type="entry name" value="INTEGRAL MEMBRANE PROTEIN-RELATED"/>
    <property type="match status" value="1"/>
</dbReference>